<dbReference type="Pfam" id="PF00072">
    <property type="entry name" value="Response_reg"/>
    <property type="match status" value="1"/>
</dbReference>
<organism evidence="3 4">
    <name type="scientific">Fimbriimonas ginsengisoli Gsoil 348</name>
    <dbReference type="NCBI Taxonomy" id="661478"/>
    <lineage>
        <taxon>Bacteria</taxon>
        <taxon>Bacillati</taxon>
        <taxon>Armatimonadota</taxon>
        <taxon>Fimbriimonadia</taxon>
        <taxon>Fimbriimonadales</taxon>
        <taxon>Fimbriimonadaceae</taxon>
        <taxon>Fimbriimonas</taxon>
    </lineage>
</organism>
<name>A0A068NQQ8_FIMGI</name>
<proteinExistence type="predicted"/>
<dbReference type="InterPro" id="IPR001789">
    <property type="entry name" value="Sig_transdc_resp-reg_receiver"/>
</dbReference>
<dbReference type="PANTHER" id="PTHR44520">
    <property type="entry name" value="RESPONSE REGULATOR RCP1-RELATED"/>
    <property type="match status" value="1"/>
</dbReference>
<dbReference type="Gene3D" id="3.40.50.2300">
    <property type="match status" value="1"/>
</dbReference>
<dbReference type="EMBL" id="CP007139">
    <property type="protein sequence ID" value="AIE85893.1"/>
    <property type="molecule type" value="Genomic_DNA"/>
</dbReference>
<dbReference type="InterPro" id="IPR052893">
    <property type="entry name" value="TCS_response_regulator"/>
</dbReference>
<gene>
    <name evidence="3" type="ORF">OP10G_2525</name>
</gene>
<dbReference type="PANTHER" id="PTHR44520:SF1">
    <property type="entry name" value="TWO-COMPONENT SYSTEM REGULATORY PROTEIN"/>
    <property type="match status" value="1"/>
</dbReference>
<dbReference type="Proteomes" id="UP000027982">
    <property type="component" value="Chromosome"/>
</dbReference>
<dbReference type="InterPro" id="IPR011006">
    <property type="entry name" value="CheY-like_superfamily"/>
</dbReference>
<protein>
    <submittedName>
        <fullName evidence="3">Response regulator receiver domain-containing protein</fullName>
    </submittedName>
</protein>
<keyword evidence="4" id="KW-1185">Reference proteome</keyword>
<evidence type="ECO:0000313" key="4">
    <source>
        <dbReference type="Proteomes" id="UP000027982"/>
    </source>
</evidence>
<dbReference type="STRING" id="661478.OP10G_2525"/>
<reference evidence="3 4" key="1">
    <citation type="journal article" date="2014" name="PLoS ONE">
        <title>The first complete genome sequence of the class fimbriimonadia in the phylum armatimonadetes.</title>
        <authorList>
            <person name="Hu Z.Y."/>
            <person name="Wang Y.Z."/>
            <person name="Im W.T."/>
            <person name="Wang S.Y."/>
            <person name="Zhao G.P."/>
            <person name="Zheng H.J."/>
            <person name="Quan Z.X."/>
        </authorList>
    </citation>
    <scope>NUCLEOTIDE SEQUENCE [LARGE SCALE GENOMIC DNA]</scope>
    <source>
        <strain evidence="3">Gsoil 348</strain>
    </source>
</reference>
<evidence type="ECO:0000256" key="1">
    <source>
        <dbReference type="PROSITE-ProRule" id="PRU00169"/>
    </source>
</evidence>
<dbReference type="HOGENOM" id="CLU_000445_69_17_0"/>
<keyword evidence="1" id="KW-0597">Phosphoprotein</keyword>
<evidence type="ECO:0000313" key="3">
    <source>
        <dbReference type="EMBL" id="AIE85893.1"/>
    </source>
</evidence>
<dbReference type="GO" id="GO:0000160">
    <property type="term" value="P:phosphorelay signal transduction system"/>
    <property type="evidence" value="ECO:0007669"/>
    <property type="project" value="InterPro"/>
</dbReference>
<accession>A0A068NQQ8</accession>
<dbReference type="SUPFAM" id="SSF52172">
    <property type="entry name" value="CheY-like"/>
    <property type="match status" value="1"/>
</dbReference>
<feature type="modified residue" description="4-aspartylphosphate" evidence="1">
    <location>
        <position position="3"/>
    </location>
</feature>
<feature type="domain" description="Response regulatory" evidence="2">
    <location>
        <begin position="1"/>
        <end position="70"/>
    </location>
</feature>
<evidence type="ECO:0000259" key="2">
    <source>
        <dbReference type="PROSITE" id="PS50110"/>
    </source>
</evidence>
<sequence length="88" mass="9682">MLDFHLPGQNGLEILRALRKQEKTKLIPIVILSDLQSEKDVKECLSGGANSCVQKASDPAVYADNIGLIVRYWLTVHRTPDSPVAAQP</sequence>
<dbReference type="AlphaFoldDB" id="A0A068NQQ8"/>
<dbReference type="PROSITE" id="PS50110">
    <property type="entry name" value="RESPONSE_REGULATORY"/>
    <property type="match status" value="1"/>
</dbReference>
<dbReference type="eggNOG" id="COG0745">
    <property type="taxonomic scope" value="Bacteria"/>
</dbReference>
<dbReference type="KEGG" id="fgi:OP10G_2525"/>